<evidence type="ECO:0000256" key="1">
    <source>
        <dbReference type="ARBA" id="ARBA00022603"/>
    </source>
</evidence>
<dbReference type="PANTHER" id="PTHR24422:SF19">
    <property type="entry name" value="CHEMOTAXIS PROTEIN METHYLTRANSFERASE"/>
    <property type="match status" value="1"/>
</dbReference>
<dbReference type="Gene3D" id="3.40.50.150">
    <property type="entry name" value="Vaccinia Virus protein VP39"/>
    <property type="match status" value="1"/>
</dbReference>
<dbReference type="InterPro" id="IPR000780">
    <property type="entry name" value="CheR_MeTrfase"/>
</dbReference>
<comment type="caution">
    <text evidence="6">The sequence shown here is derived from an EMBL/GenBank/DDBJ whole genome shotgun (WGS) entry which is preliminary data.</text>
</comment>
<organism evidence="6 7">
    <name type="scientific">Paractinoplanes rishiriensis</name>
    <dbReference type="NCBI Taxonomy" id="1050105"/>
    <lineage>
        <taxon>Bacteria</taxon>
        <taxon>Bacillati</taxon>
        <taxon>Actinomycetota</taxon>
        <taxon>Actinomycetes</taxon>
        <taxon>Micromonosporales</taxon>
        <taxon>Micromonosporaceae</taxon>
        <taxon>Paractinoplanes</taxon>
    </lineage>
</organism>
<dbReference type="Pfam" id="PF01739">
    <property type="entry name" value="CheR"/>
    <property type="match status" value="1"/>
</dbReference>
<keyword evidence="3" id="KW-0949">S-adenosyl-L-methionine</keyword>
<keyword evidence="2" id="KW-0808">Transferase</keyword>
<sequence>MTRAAEITRFRELLARRFGWTYAERDYDLLANLLTERSALAGMPPGDYLNKLAARPWTTETNELIERLSITETYFFRHGEQFRALREEALPDRVAVRSAQRVLRMLSVACSSGEEAYSLAITGRQVRPDPDWIIDVIGIDANPAMLARAGAGRYTAWSLRETPDPVRRRWFTPDAEGYAVADEVRAMVQFRRYNVADPDEGLWRPDQYDVIFCRNLLMYLTPPVVSALVARMAGALAPGGYLFLGHTDSLGTGAAGLELRHTHNAFYYRRGGAGGTPPAQRPGPAPGTAATGSAFTDEDAYHRALSMLRDEQFADALALIAERPPARARDRLLHGVLLAQAGRLPEATETARRLIDDDGLNADAHQLLGLCLEGVNSPGEAVAQYRLAAYLDPGFALARLRLGQLARRRGNDGDGARELEQALDLLAGEQDDRIALFGGGFGRIALTVLCRSELEACGASR</sequence>
<dbReference type="Gene3D" id="1.25.40.10">
    <property type="entry name" value="Tetratricopeptide repeat domain"/>
    <property type="match status" value="1"/>
</dbReference>
<dbReference type="SMART" id="SM00138">
    <property type="entry name" value="MeTrc"/>
    <property type="match status" value="1"/>
</dbReference>
<feature type="region of interest" description="Disordered" evidence="4">
    <location>
        <begin position="271"/>
        <end position="291"/>
    </location>
</feature>
<dbReference type="PROSITE" id="PS50123">
    <property type="entry name" value="CHER"/>
    <property type="match status" value="1"/>
</dbReference>
<keyword evidence="7" id="KW-1185">Reference proteome</keyword>
<dbReference type="InterPro" id="IPR022642">
    <property type="entry name" value="CheR_C"/>
</dbReference>
<dbReference type="InterPro" id="IPR029063">
    <property type="entry name" value="SAM-dependent_MTases_sf"/>
</dbReference>
<accession>A0A919JWV5</accession>
<gene>
    <name evidence="6" type="ORF">Ari01nite_22090</name>
</gene>
<evidence type="ECO:0000256" key="2">
    <source>
        <dbReference type="ARBA" id="ARBA00022679"/>
    </source>
</evidence>
<keyword evidence="1" id="KW-0489">Methyltransferase</keyword>
<dbReference type="Proteomes" id="UP000636960">
    <property type="component" value="Unassembled WGS sequence"/>
</dbReference>
<evidence type="ECO:0000313" key="7">
    <source>
        <dbReference type="Proteomes" id="UP000636960"/>
    </source>
</evidence>
<dbReference type="AlphaFoldDB" id="A0A919JWV5"/>
<dbReference type="InterPro" id="IPR050903">
    <property type="entry name" value="Bact_Chemotaxis_MeTrfase"/>
</dbReference>
<dbReference type="GO" id="GO:0032259">
    <property type="term" value="P:methylation"/>
    <property type="evidence" value="ECO:0007669"/>
    <property type="project" value="UniProtKB-KW"/>
</dbReference>
<dbReference type="SUPFAM" id="SSF48452">
    <property type="entry name" value="TPR-like"/>
    <property type="match status" value="1"/>
</dbReference>
<evidence type="ECO:0000313" key="6">
    <source>
        <dbReference type="EMBL" id="GIE94744.1"/>
    </source>
</evidence>
<dbReference type="CDD" id="cd02440">
    <property type="entry name" value="AdoMet_MTases"/>
    <property type="match status" value="1"/>
</dbReference>
<dbReference type="EMBL" id="BOMV01000018">
    <property type="protein sequence ID" value="GIE94744.1"/>
    <property type="molecule type" value="Genomic_DNA"/>
</dbReference>
<dbReference type="GO" id="GO:0008757">
    <property type="term" value="F:S-adenosylmethionine-dependent methyltransferase activity"/>
    <property type="evidence" value="ECO:0007669"/>
    <property type="project" value="InterPro"/>
</dbReference>
<protein>
    <submittedName>
        <fullName evidence="6">Protein-glutamate O-methyltransferase</fullName>
    </submittedName>
</protein>
<dbReference type="PRINTS" id="PR00996">
    <property type="entry name" value="CHERMTFRASE"/>
</dbReference>
<evidence type="ECO:0000256" key="4">
    <source>
        <dbReference type="SAM" id="MobiDB-lite"/>
    </source>
</evidence>
<dbReference type="SUPFAM" id="SSF53335">
    <property type="entry name" value="S-adenosyl-L-methionine-dependent methyltransferases"/>
    <property type="match status" value="1"/>
</dbReference>
<dbReference type="RefSeq" id="WP_239162650.1">
    <property type="nucleotide sequence ID" value="NZ_BOMV01000018.1"/>
</dbReference>
<feature type="domain" description="CheR-type methyltransferase" evidence="5">
    <location>
        <begin position="1"/>
        <end position="273"/>
    </location>
</feature>
<proteinExistence type="predicted"/>
<reference evidence="6" key="1">
    <citation type="submission" date="2021-01" db="EMBL/GenBank/DDBJ databases">
        <title>Whole genome shotgun sequence of Actinoplanes rishiriensis NBRC 108556.</title>
        <authorList>
            <person name="Komaki H."/>
            <person name="Tamura T."/>
        </authorList>
    </citation>
    <scope>NUCLEOTIDE SEQUENCE</scope>
    <source>
        <strain evidence="6">NBRC 108556</strain>
    </source>
</reference>
<evidence type="ECO:0000259" key="5">
    <source>
        <dbReference type="PROSITE" id="PS50123"/>
    </source>
</evidence>
<evidence type="ECO:0000256" key="3">
    <source>
        <dbReference type="ARBA" id="ARBA00022691"/>
    </source>
</evidence>
<dbReference type="PANTHER" id="PTHR24422">
    <property type="entry name" value="CHEMOTAXIS PROTEIN METHYLTRANSFERASE"/>
    <property type="match status" value="1"/>
</dbReference>
<name>A0A919JWV5_9ACTN</name>
<dbReference type="InterPro" id="IPR011990">
    <property type="entry name" value="TPR-like_helical_dom_sf"/>
</dbReference>